<dbReference type="SUPFAM" id="SSF54928">
    <property type="entry name" value="RNA-binding domain, RBD"/>
    <property type="match status" value="1"/>
</dbReference>
<dbReference type="GO" id="GO:0005737">
    <property type="term" value="C:cytoplasm"/>
    <property type="evidence" value="ECO:0000318"/>
    <property type="project" value="GO_Central"/>
</dbReference>
<dbReference type="PaxDb" id="2711-XP_006477673.1"/>
<dbReference type="PANTHER" id="PTHR48027">
    <property type="entry name" value="HETEROGENEOUS NUCLEAR RIBONUCLEOPROTEIN 87F-RELATED"/>
    <property type="match status" value="1"/>
</dbReference>
<name>A0A067FRD3_CITSI</name>
<dbReference type="GO" id="GO:0080156">
    <property type="term" value="P:mitochondrial mRNA modification"/>
    <property type="evidence" value="ECO:0000318"/>
    <property type="project" value="GO_Central"/>
</dbReference>
<keyword evidence="1 2" id="KW-0694">RNA-binding</keyword>
<dbReference type="GO" id="GO:0005739">
    <property type="term" value="C:mitochondrion"/>
    <property type="evidence" value="ECO:0000318"/>
    <property type="project" value="GO_Central"/>
</dbReference>
<feature type="domain" description="RRM" evidence="3">
    <location>
        <begin position="51"/>
        <end position="123"/>
    </location>
</feature>
<evidence type="ECO:0000256" key="1">
    <source>
        <dbReference type="ARBA" id="ARBA00022884"/>
    </source>
</evidence>
<accession>A0A067FRD3</accession>
<dbReference type="InterPro" id="IPR000504">
    <property type="entry name" value="RRM_dom"/>
</dbReference>
<gene>
    <name evidence="4" type="ORF">CISIN_1g043937mg</name>
</gene>
<dbReference type="CDD" id="cd21608">
    <property type="entry name" value="RRM2_NsCP33_like"/>
    <property type="match status" value="1"/>
</dbReference>
<sequence length="123" mass="13568">WRESVGKRVIIMAFFSKVGNILRQTAGKRISCESSISNPSIYQAIRCMSSSKLFVGGISYNMDDNSLREAFAKYGYVNEARIILDRETGRSRGFGFVTFSTVEEASSAIQALDGQVTFNASCV</sequence>
<dbReference type="InterPro" id="IPR012677">
    <property type="entry name" value="Nucleotide-bd_a/b_plait_sf"/>
</dbReference>
<dbReference type="InterPro" id="IPR035979">
    <property type="entry name" value="RBD_domain_sf"/>
</dbReference>
<dbReference type="Proteomes" id="UP000027120">
    <property type="component" value="Unassembled WGS sequence"/>
</dbReference>
<dbReference type="Gene3D" id="3.30.70.330">
    <property type="match status" value="1"/>
</dbReference>
<dbReference type="InterPro" id="IPR052462">
    <property type="entry name" value="SLIRP/GR-RBP-like"/>
</dbReference>
<dbReference type="STRING" id="2711.A0A067FRD3"/>
<evidence type="ECO:0000256" key="2">
    <source>
        <dbReference type="PROSITE-ProRule" id="PRU00176"/>
    </source>
</evidence>
<dbReference type="SMR" id="A0A067FRD3"/>
<dbReference type="PROSITE" id="PS50102">
    <property type="entry name" value="RRM"/>
    <property type="match status" value="1"/>
</dbReference>
<evidence type="ECO:0000259" key="3">
    <source>
        <dbReference type="PROSITE" id="PS50102"/>
    </source>
</evidence>
<dbReference type="InterPro" id="IPR048289">
    <property type="entry name" value="RRM2_NsCP33-like"/>
</dbReference>
<evidence type="ECO:0000313" key="5">
    <source>
        <dbReference type="Proteomes" id="UP000027120"/>
    </source>
</evidence>
<organism evidence="4 5">
    <name type="scientific">Citrus sinensis</name>
    <name type="common">Sweet orange</name>
    <name type="synonym">Citrus aurantium var. sinensis</name>
    <dbReference type="NCBI Taxonomy" id="2711"/>
    <lineage>
        <taxon>Eukaryota</taxon>
        <taxon>Viridiplantae</taxon>
        <taxon>Streptophyta</taxon>
        <taxon>Embryophyta</taxon>
        <taxon>Tracheophyta</taxon>
        <taxon>Spermatophyta</taxon>
        <taxon>Magnoliopsida</taxon>
        <taxon>eudicotyledons</taxon>
        <taxon>Gunneridae</taxon>
        <taxon>Pentapetalae</taxon>
        <taxon>rosids</taxon>
        <taxon>malvids</taxon>
        <taxon>Sapindales</taxon>
        <taxon>Rutaceae</taxon>
        <taxon>Aurantioideae</taxon>
        <taxon>Citrus</taxon>
    </lineage>
</organism>
<dbReference type="SMART" id="SM00360">
    <property type="entry name" value="RRM"/>
    <property type="match status" value="1"/>
</dbReference>
<feature type="non-terminal residue" evidence="4">
    <location>
        <position position="1"/>
    </location>
</feature>
<proteinExistence type="predicted"/>
<evidence type="ECO:0000313" key="4">
    <source>
        <dbReference type="EMBL" id="KDO65726.1"/>
    </source>
</evidence>
<dbReference type="EMBL" id="KK784902">
    <property type="protein sequence ID" value="KDO65726.1"/>
    <property type="molecule type" value="Genomic_DNA"/>
</dbReference>
<keyword evidence="5" id="KW-1185">Reference proteome</keyword>
<reference evidence="4 5" key="1">
    <citation type="submission" date="2014-04" db="EMBL/GenBank/DDBJ databases">
        <authorList>
            <consortium name="International Citrus Genome Consortium"/>
            <person name="Gmitter F."/>
            <person name="Chen C."/>
            <person name="Farmerie W."/>
            <person name="Harkins T."/>
            <person name="Desany B."/>
            <person name="Mohiuddin M."/>
            <person name="Kodira C."/>
            <person name="Borodovsky M."/>
            <person name="Lomsadze A."/>
            <person name="Burns P."/>
            <person name="Jenkins J."/>
            <person name="Prochnik S."/>
            <person name="Shu S."/>
            <person name="Chapman J."/>
            <person name="Pitluck S."/>
            <person name="Schmutz J."/>
            <person name="Rokhsar D."/>
        </authorList>
    </citation>
    <scope>NUCLEOTIDE SEQUENCE</scope>
</reference>
<protein>
    <recommendedName>
        <fullName evidence="3">RRM domain-containing protein</fullName>
    </recommendedName>
</protein>
<dbReference type="AlphaFoldDB" id="A0A067FRD3"/>
<dbReference type="Pfam" id="PF00076">
    <property type="entry name" value="RRM_1"/>
    <property type="match status" value="1"/>
</dbReference>
<dbReference type="GO" id="GO:0003729">
    <property type="term" value="F:mRNA binding"/>
    <property type="evidence" value="ECO:0000318"/>
    <property type="project" value="GO_Central"/>
</dbReference>